<comment type="caution">
    <text evidence="1">The sequence shown here is derived from an EMBL/GenBank/DDBJ whole genome shotgun (WGS) entry which is preliminary data.</text>
</comment>
<name>A0ACC0HIG0_9ERIC</name>
<evidence type="ECO:0000313" key="2">
    <source>
        <dbReference type="Proteomes" id="UP001060215"/>
    </source>
</evidence>
<sequence length="90" mass="9639">MSIDSFGSLQMSNGGSITMSVDDSSVGSNGSATHILSHPGLKRRRTTTLLSRALIEEKSPHGLVMMHWLSSNGPSCSSAQGLENFDEWTD</sequence>
<reference evidence="1 2" key="1">
    <citation type="journal article" date="2022" name="Plant J.">
        <title>Chromosome-level genome of Camellia lanceoleosa provides a valuable resource for understanding genome evolution and self-incompatibility.</title>
        <authorList>
            <person name="Gong W."/>
            <person name="Xiao S."/>
            <person name="Wang L."/>
            <person name="Liao Z."/>
            <person name="Chang Y."/>
            <person name="Mo W."/>
            <person name="Hu G."/>
            <person name="Li W."/>
            <person name="Zhao G."/>
            <person name="Zhu H."/>
            <person name="Hu X."/>
            <person name="Ji K."/>
            <person name="Xiang X."/>
            <person name="Song Q."/>
            <person name="Yuan D."/>
            <person name="Jin S."/>
            <person name="Zhang L."/>
        </authorList>
    </citation>
    <scope>NUCLEOTIDE SEQUENCE [LARGE SCALE GENOMIC DNA]</scope>
    <source>
        <strain evidence="1">SQ_2022a</strain>
    </source>
</reference>
<gene>
    <name evidence="1" type="ORF">LOK49_LG05G02271</name>
</gene>
<accession>A0ACC0HIG0</accession>
<proteinExistence type="predicted"/>
<protein>
    <submittedName>
        <fullName evidence="1">Serine/threonine-protein kinase STY13</fullName>
    </submittedName>
</protein>
<keyword evidence="1" id="KW-0418">Kinase</keyword>
<dbReference type="EMBL" id="CM045761">
    <property type="protein sequence ID" value="KAI8013199.1"/>
    <property type="molecule type" value="Genomic_DNA"/>
</dbReference>
<keyword evidence="2" id="KW-1185">Reference proteome</keyword>
<keyword evidence="1" id="KW-0808">Transferase</keyword>
<organism evidence="1 2">
    <name type="scientific">Camellia lanceoleosa</name>
    <dbReference type="NCBI Taxonomy" id="1840588"/>
    <lineage>
        <taxon>Eukaryota</taxon>
        <taxon>Viridiplantae</taxon>
        <taxon>Streptophyta</taxon>
        <taxon>Embryophyta</taxon>
        <taxon>Tracheophyta</taxon>
        <taxon>Spermatophyta</taxon>
        <taxon>Magnoliopsida</taxon>
        <taxon>eudicotyledons</taxon>
        <taxon>Gunneridae</taxon>
        <taxon>Pentapetalae</taxon>
        <taxon>asterids</taxon>
        <taxon>Ericales</taxon>
        <taxon>Theaceae</taxon>
        <taxon>Camellia</taxon>
    </lineage>
</organism>
<evidence type="ECO:0000313" key="1">
    <source>
        <dbReference type="EMBL" id="KAI8013199.1"/>
    </source>
</evidence>
<dbReference type="Proteomes" id="UP001060215">
    <property type="component" value="Chromosome 4"/>
</dbReference>